<dbReference type="EMBL" id="GBEZ01013683">
    <property type="protein sequence ID" value="JAC72325.1"/>
    <property type="molecule type" value="Transcribed_RNA"/>
</dbReference>
<gene>
    <name evidence="8" type="primary">FLDA</name>
    <name evidence="8" type="ORF">TSPGSL018_5</name>
</gene>
<evidence type="ECO:0000256" key="4">
    <source>
        <dbReference type="ARBA" id="ARBA00022630"/>
    </source>
</evidence>
<dbReference type="PROSITE" id="PS50902">
    <property type="entry name" value="FLAVODOXIN_LIKE"/>
    <property type="match status" value="1"/>
</dbReference>
<dbReference type="InterPro" id="IPR029039">
    <property type="entry name" value="Flavoprotein-like_sf"/>
</dbReference>
<evidence type="ECO:0000256" key="3">
    <source>
        <dbReference type="ARBA" id="ARBA00022448"/>
    </source>
</evidence>
<accession>A0A061RNR5</accession>
<keyword evidence="4" id="KW-0285">Flavoprotein</keyword>
<keyword evidence="3" id="KW-0813">Transport</keyword>
<evidence type="ECO:0000313" key="8">
    <source>
        <dbReference type="EMBL" id="JAC72325.1"/>
    </source>
</evidence>
<dbReference type="Pfam" id="PF00258">
    <property type="entry name" value="Flavodoxin_1"/>
    <property type="match status" value="1"/>
</dbReference>
<feature type="domain" description="Flavodoxin-like" evidence="7">
    <location>
        <begin position="44"/>
        <end position="209"/>
    </location>
</feature>
<dbReference type="PANTHER" id="PTHR42809:SF1">
    <property type="entry name" value="FLAVODOXIN 1"/>
    <property type="match status" value="1"/>
</dbReference>
<dbReference type="InterPro" id="IPR010086">
    <property type="entry name" value="Flavodoxin_lc"/>
</dbReference>
<protein>
    <submittedName>
        <fullName evidence="8">Flavodoxin I</fullName>
    </submittedName>
</protein>
<evidence type="ECO:0000256" key="5">
    <source>
        <dbReference type="ARBA" id="ARBA00022643"/>
    </source>
</evidence>
<dbReference type="NCBIfam" id="NF006738">
    <property type="entry name" value="PRK09267.1-4"/>
    <property type="match status" value="1"/>
</dbReference>
<sequence>MVAINTLSGWSSAFAGKRLARCTSRSTVKSKVNPRSVTVVKSELGLIMSTMTGHTAEYADIIKEKLGTTVTEPLEVGEIDIQSLVKYEGLIVGAPTWHTGADVARSGTAWDDVLEEIAALKLAGKPCAVFGLGDSASYSENFCDAIEEIHNTFAAAGCQMVGYVSAADYNFDDSKSVNSENKFLGLALDYENEDDKAEERIDAWCKQLVSEMSLKI</sequence>
<dbReference type="Gene3D" id="3.40.50.360">
    <property type="match status" value="1"/>
</dbReference>
<reference evidence="8" key="1">
    <citation type="submission" date="2014-05" db="EMBL/GenBank/DDBJ databases">
        <title>The transcriptome of the halophilic microalga Tetraselmis sp. GSL018 isolated from the Great Salt Lake, Utah.</title>
        <authorList>
            <person name="Jinkerson R.E."/>
            <person name="D'Adamo S."/>
            <person name="Posewitz M.C."/>
        </authorList>
    </citation>
    <scope>NUCLEOTIDE SEQUENCE</scope>
    <source>
        <strain evidence="8">GSL018</strain>
    </source>
</reference>
<dbReference type="AlphaFoldDB" id="A0A061RNR5"/>
<evidence type="ECO:0000256" key="1">
    <source>
        <dbReference type="ARBA" id="ARBA00001917"/>
    </source>
</evidence>
<name>A0A061RNR5_9CHLO</name>
<dbReference type="SUPFAM" id="SSF52218">
    <property type="entry name" value="Flavoproteins"/>
    <property type="match status" value="1"/>
</dbReference>
<evidence type="ECO:0000256" key="6">
    <source>
        <dbReference type="ARBA" id="ARBA00022982"/>
    </source>
</evidence>
<dbReference type="InterPro" id="IPR050619">
    <property type="entry name" value="Flavodoxin"/>
</dbReference>
<dbReference type="PANTHER" id="PTHR42809">
    <property type="entry name" value="FLAVODOXIN 2"/>
    <property type="match status" value="1"/>
</dbReference>
<keyword evidence="5" id="KW-0288">FMN</keyword>
<organism evidence="8">
    <name type="scientific">Tetraselmis sp. GSL018</name>
    <dbReference type="NCBI Taxonomy" id="582737"/>
    <lineage>
        <taxon>Eukaryota</taxon>
        <taxon>Viridiplantae</taxon>
        <taxon>Chlorophyta</taxon>
        <taxon>core chlorophytes</taxon>
        <taxon>Chlorodendrophyceae</taxon>
        <taxon>Chlorodendrales</taxon>
        <taxon>Chlorodendraceae</taxon>
        <taxon>Tetraselmis</taxon>
    </lineage>
</organism>
<evidence type="ECO:0000256" key="2">
    <source>
        <dbReference type="ARBA" id="ARBA00005267"/>
    </source>
</evidence>
<evidence type="ECO:0000259" key="7">
    <source>
        <dbReference type="PROSITE" id="PS50902"/>
    </source>
</evidence>
<dbReference type="InterPro" id="IPR008254">
    <property type="entry name" value="Flavodoxin/NO_synth"/>
</dbReference>
<dbReference type="GO" id="GO:0010181">
    <property type="term" value="F:FMN binding"/>
    <property type="evidence" value="ECO:0007669"/>
    <property type="project" value="InterPro"/>
</dbReference>
<proteinExistence type="inferred from homology"/>
<dbReference type="NCBIfam" id="TIGR01752">
    <property type="entry name" value="flav_long"/>
    <property type="match status" value="1"/>
</dbReference>
<comment type="cofactor">
    <cofactor evidence="1">
        <name>FMN</name>
        <dbReference type="ChEBI" id="CHEBI:58210"/>
    </cofactor>
</comment>
<comment type="similarity">
    <text evidence="2">Belongs to the flavodoxin family.</text>
</comment>
<keyword evidence="6" id="KW-0249">Electron transport</keyword>